<dbReference type="InterPro" id="IPR036942">
    <property type="entry name" value="Beta-barrel_TonB_sf"/>
</dbReference>
<keyword evidence="5 7" id="KW-0472">Membrane</keyword>
<dbReference type="Gene3D" id="2.40.170.20">
    <property type="entry name" value="TonB-dependent receptor, beta-barrel domain"/>
    <property type="match status" value="1"/>
</dbReference>
<keyword evidence="3 7" id="KW-1134">Transmembrane beta strand</keyword>
<evidence type="ECO:0000256" key="8">
    <source>
        <dbReference type="SAM" id="SignalP"/>
    </source>
</evidence>
<dbReference type="InterPro" id="IPR037066">
    <property type="entry name" value="Plug_dom_sf"/>
</dbReference>
<keyword evidence="4 7" id="KW-0812">Transmembrane</keyword>
<evidence type="ECO:0000256" key="7">
    <source>
        <dbReference type="PROSITE-ProRule" id="PRU01360"/>
    </source>
</evidence>
<dbReference type="Proteomes" id="UP000183040">
    <property type="component" value="Unassembled WGS sequence"/>
</dbReference>
<dbReference type="Gene3D" id="2.60.40.1120">
    <property type="entry name" value="Carboxypeptidase-like, regulatory domain"/>
    <property type="match status" value="1"/>
</dbReference>
<feature type="chain" id="PRO_5010471699" evidence="8">
    <location>
        <begin position="19"/>
        <end position="1009"/>
    </location>
</feature>
<comment type="subcellular location">
    <subcellularLocation>
        <location evidence="1 7">Cell outer membrane</location>
        <topology evidence="1 7">Multi-pass membrane protein</topology>
    </subcellularLocation>
</comment>
<dbReference type="FunFam" id="2.60.40.1120:FF:000003">
    <property type="entry name" value="Outer membrane protein Omp121"/>
    <property type="match status" value="1"/>
</dbReference>
<proteinExistence type="inferred from homology"/>
<evidence type="ECO:0000256" key="5">
    <source>
        <dbReference type="ARBA" id="ARBA00023136"/>
    </source>
</evidence>
<evidence type="ECO:0000313" key="11">
    <source>
        <dbReference type="EMBL" id="SFM18401.1"/>
    </source>
</evidence>
<evidence type="ECO:0000256" key="2">
    <source>
        <dbReference type="ARBA" id="ARBA00022448"/>
    </source>
</evidence>
<accession>A0A1H3X898</accession>
<dbReference type="SUPFAM" id="SSF56935">
    <property type="entry name" value="Porins"/>
    <property type="match status" value="1"/>
</dbReference>
<reference evidence="12 13" key="1">
    <citation type="submission" date="2016-10" db="EMBL/GenBank/DDBJ databases">
        <authorList>
            <person name="de Groot N.N."/>
        </authorList>
    </citation>
    <scope>NUCLEOTIDE SEQUENCE [LARGE SCALE GENOMIC DNA]</scope>
    <source>
        <strain evidence="11 13">NLAE-zl-C202</strain>
        <strain evidence="10 12">NLAE-zl-G339</strain>
    </source>
</reference>
<dbReference type="Gene3D" id="2.170.130.10">
    <property type="entry name" value="TonB-dependent receptor, plug domain"/>
    <property type="match status" value="1"/>
</dbReference>
<dbReference type="EMBL" id="FNRP01000001">
    <property type="protein sequence ID" value="SDZ95483.1"/>
    <property type="molecule type" value="Genomic_DNA"/>
</dbReference>
<dbReference type="InterPro" id="IPR039426">
    <property type="entry name" value="TonB-dep_rcpt-like"/>
</dbReference>
<gene>
    <name evidence="10" type="ORF">SAMN04487924_101152</name>
    <name evidence="11" type="ORF">SAMN05216250_10168</name>
</gene>
<dbReference type="Proteomes" id="UP000183766">
    <property type="component" value="Unassembled WGS sequence"/>
</dbReference>
<dbReference type="Pfam" id="PF07715">
    <property type="entry name" value="Plug"/>
    <property type="match status" value="1"/>
</dbReference>
<dbReference type="PROSITE" id="PS52016">
    <property type="entry name" value="TONB_DEPENDENT_REC_3"/>
    <property type="match status" value="1"/>
</dbReference>
<dbReference type="RefSeq" id="WP_004311078.1">
    <property type="nucleotide sequence ID" value="NZ_FNRP01000001.1"/>
</dbReference>
<dbReference type="AlphaFoldDB" id="A0A1H3X898"/>
<evidence type="ECO:0000313" key="12">
    <source>
        <dbReference type="Proteomes" id="UP000183040"/>
    </source>
</evidence>
<dbReference type="Pfam" id="PF13715">
    <property type="entry name" value="CarbopepD_reg_2"/>
    <property type="match status" value="1"/>
</dbReference>
<feature type="domain" description="TonB-dependent receptor plug" evidence="9">
    <location>
        <begin position="113"/>
        <end position="218"/>
    </location>
</feature>
<evidence type="ECO:0000256" key="1">
    <source>
        <dbReference type="ARBA" id="ARBA00004571"/>
    </source>
</evidence>
<sequence>MKRYLFLLLSFFALSLYAQQGSLTGTAIAASDKEPMIGLTVLVKGTTNGTVTDLDGNYTLTNVPKDATIVFSMIGYKTQEVKVNGKNVINVVMEDDTQALDEVVVIGYGAVKKSDLTSSISAIKGDELKKLTGGNAMNALQGKINGVQITGGGGPGTSPRVIIRGVSTVNGSDPLYVVDGMPVGTNINFLDQNDIESMQVLKDASAAAIYGTRGSNGVVLITTKKGKKGATQFGFSASAGFQTLKKPEMAKASEYEYVFKARYINDNAEPRYNSKENITDAEGTDWWDESMKKTALIHNYNFNFSGGTDKLLYSANIGYFGQDSQYTVGNWQKLTARFSMEYTFNNIVKAGIDFTPKYENWTDTPSLLGNIMAMDPTTPIMRPQSEWTTNEYDNYARSSNNLVWNPVAQLARMDKHSDEYGLLANPYVNIEPIKGLVIRSQFGVNARFRISDEFTPSFNIDTLEKSDYSKAYRKTDNWVDWNWTNTVNWIKSFNHKHNLNVMAGYTMERFQEYWLEGSKERTPTNEENLHYVSAGTQNPQTAGVNAYSSLISYLGRVMYNYNDRYYLTASIRVDGSSKFMKDNQYATFPAVSAAWRISEEPFMKKQHIFDNLKIHAGWGRVGNQNIDNSAYQSTIGAADYVFGGNREIGTAVGSIGNSLIRWETVEDYNIGIDMAFLKNRLSVTAEWFRKESHDMLLKKDNMLILGFPMWNGQMWENVGKMRATGWELSINWEDRKGDFDYGIGLNLSSVKNKAIKLLGSTPINAGSFNGDYIIRNEEGGEISRFYGYVADGIFQNQTEVNAHTDEYGTVIQPNAQPGDIRFKDLNHDGKLDDNDKTFIGNAFPDLMVGINARLAWKNIDFAANFYGTIGNDVYNTTKGRYSGVSGENVYAGTYNASWHGEGTSYDLPRLSYNDANQNWTRVSSFYVEDGSYLRCKQLQIGYTLPKKWTKKISLRLSFSAQNPFTITGYSGMDPEAAALGTEGKVTESGIDWAGYPNPRTYLFGINMNF</sequence>
<name>A0A1H3X898_9BACE</name>
<dbReference type="NCBIfam" id="TIGR04057">
    <property type="entry name" value="SusC_RagA_signa"/>
    <property type="match status" value="1"/>
</dbReference>
<evidence type="ECO:0000313" key="13">
    <source>
        <dbReference type="Proteomes" id="UP000183766"/>
    </source>
</evidence>
<dbReference type="EMBL" id="FOUM01000001">
    <property type="protein sequence ID" value="SFM18401.1"/>
    <property type="molecule type" value="Genomic_DNA"/>
</dbReference>
<comment type="similarity">
    <text evidence="7">Belongs to the TonB-dependent receptor family.</text>
</comment>
<dbReference type="InterPro" id="IPR012910">
    <property type="entry name" value="Plug_dom"/>
</dbReference>
<keyword evidence="8" id="KW-0732">Signal</keyword>
<evidence type="ECO:0000259" key="9">
    <source>
        <dbReference type="Pfam" id="PF07715"/>
    </source>
</evidence>
<dbReference type="InterPro" id="IPR023996">
    <property type="entry name" value="TonB-dep_OMP_SusC/RagA"/>
</dbReference>
<evidence type="ECO:0000256" key="3">
    <source>
        <dbReference type="ARBA" id="ARBA00022452"/>
    </source>
</evidence>
<dbReference type="GO" id="GO:0009279">
    <property type="term" value="C:cell outer membrane"/>
    <property type="evidence" value="ECO:0007669"/>
    <property type="project" value="UniProtKB-SubCell"/>
</dbReference>
<evidence type="ECO:0000256" key="6">
    <source>
        <dbReference type="ARBA" id="ARBA00023237"/>
    </source>
</evidence>
<organism evidence="10 12">
    <name type="scientific">Bacteroides xylanisolvens</name>
    <dbReference type="NCBI Taxonomy" id="371601"/>
    <lineage>
        <taxon>Bacteria</taxon>
        <taxon>Pseudomonadati</taxon>
        <taxon>Bacteroidota</taxon>
        <taxon>Bacteroidia</taxon>
        <taxon>Bacteroidales</taxon>
        <taxon>Bacteroidaceae</taxon>
        <taxon>Bacteroides</taxon>
    </lineage>
</organism>
<evidence type="ECO:0000256" key="4">
    <source>
        <dbReference type="ARBA" id="ARBA00022692"/>
    </source>
</evidence>
<keyword evidence="2 7" id="KW-0813">Transport</keyword>
<keyword evidence="6 7" id="KW-0998">Cell outer membrane</keyword>
<feature type="signal peptide" evidence="8">
    <location>
        <begin position="1"/>
        <end position="18"/>
    </location>
</feature>
<evidence type="ECO:0000313" key="10">
    <source>
        <dbReference type="EMBL" id="SDZ95483.1"/>
    </source>
</evidence>
<protein>
    <submittedName>
        <fullName evidence="10">TonB-linked outer membrane protein, SusC/RagA family</fullName>
    </submittedName>
</protein>
<dbReference type="SUPFAM" id="SSF49464">
    <property type="entry name" value="Carboxypeptidase regulatory domain-like"/>
    <property type="match status" value="1"/>
</dbReference>
<dbReference type="NCBIfam" id="TIGR04056">
    <property type="entry name" value="OMP_RagA_SusC"/>
    <property type="match status" value="1"/>
</dbReference>
<dbReference type="InterPro" id="IPR008969">
    <property type="entry name" value="CarboxyPept-like_regulatory"/>
</dbReference>
<dbReference type="InterPro" id="IPR023997">
    <property type="entry name" value="TonB-dep_OMP_SusC/RagA_CS"/>
</dbReference>